<sequence length="142" mass="15365">MKTILSAKRKSLLLAVLIIHHVLQANSASIQPDPETVISGRNRNLRTLPSSPPSPELDRGSHYYTFVPPPPSPTVQMHSTASSLRVVRKGSPPAPKVSRPRNFRIFPTPTRRPPAPPLPPPPPVVAGPPTNCNIPPPPPRSC</sequence>
<organism evidence="1 2">
    <name type="scientific">Arctium lappa</name>
    <name type="common">Greater burdock</name>
    <name type="synonym">Lappa major</name>
    <dbReference type="NCBI Taxonomy" id="4217"/>
    <lineage>
        <taxon>Eukaryota</taxon>
        <taxon>Viridiplantae</taxon>
        <taxon>Streptophyta</taxon>
        <taxon>Embryophyta</taxon>
        <taxon>Tracheophyta</taxon>
        <taxon>Spermatophyta</taxon>
        <taxon>Magnoliopsida</taxon>
        <taxon>eudicotyledons</taxon>
        <taxon>Gunneridae</taxon>
        <taxon>Pentapetalae</taxon>
        <taxon>asterids</taxon>
        <taxon>campanulids</taxon>
        <taxon>Asterales</taxon>
        <taxon>Asteraceae</taxon>
        <taxon>Carduoideae</taxon>
        <taxon>Cardueae</taxon>
        <taxon>Arctiinae</taxon>
        <taxon>Arctium</taxon>
    </lineage>
</organism>
<reference evidence="2" key="1">
    <citation type="journal article" date="2022" name="Mol. Ecol. Resour.">
        <title>The genomes of chicory, endive, great burdock and yacon provide insights into Asteraceae palaeo-polyploidization history and plant inulin production.</title>
        <authorList>
            <person name="Fan W."/>
            <person name="Wang S."/>
            <person name="Wang H."/>
            <person name="Wang A."/>
            <person name="Jiang F."/>
            <person name="Liu H."/>
            <person name="Zhao H."/>
            <person name="Xu D."/>
            <person name="Zhang Y."/>
        </authorList>
    </citation>
    <scope>NUCLEOTIDE SEQUENCE [LARGE SCALE GENOMIC DNA]</scope>
    <source>
        <strain evidence="2">cv. Niubang</strain>
    </source>
</reference>
<name>A0ACB9BDL3_ARCLA</name>
<gene>
    <name evidence="1" type="ORF">L6452_21252</name>
</gene>
<evidence type="ECO:0000313" key="1">
    <source>
        <dbReference type="EMBL" id="KAI3720336.1"/>
    </source>
</evidence>
<proteinExistence type="predicted"/>
<keyword evidence="2" id="KW-1185">Reference proteome</keyword>
<dbReference type="EMBL" id="CM042052">
    <property type="protein sequence ID" value="KAI3720336.1"/>
    <property type="molecule type" value="Genomic_DNA"/>
</dbReference>
<dbReference type="Proteomes" id="UP001055879">
    <property type="component" value="Linkage Group LG06"/>
</dbReference>
<comment type="caution">
    <text evidence="1">The sequence shown here is derived from an EMBL/GenBank/DDBJ whole genome shotgun (WGS) entry which is preliminary data.</text>
</comment>
<accession>A0ACB9BDL3</accession>
<reference evidence="1 2" key="2">
    <citation type="journal article" date="2022" name="Mol. Ecol. Resour.">
        <title>The genomes of chicory, endive, great burdock and yacon provide insights into Asteraceae paleo-polyploidization history and plant inulin production.</title>
        <authorList>
            <person name="Fan W."/>
            <person name="Wang S."/>
            <person name="Wang H."/>
            <person name="Wang A."/>
            <person name="Jiang F."/>
            <person name="Liu H."/>
            <person name="Zhao H."/>
            <person name="Xu D."/>
            <person name="Zhang Y."/>
        </authorList>
    </citation>
    <scope>NUCLEOTIDE SEQUENCE [LARGE SCALE GENOMIC DNA]</scope>
    <source>
        <strain evidence="2">cv. Niubang</strain>
    </source>
</reference>
<protein>
    <submittedName>
        <fullName evidence="1">Uncharacterized protein</fullName>
    </submittedName>
</protein>
<evidence type="ECO:0000313" key="2">
    <source>
        <dbReference type="Proteomes" id="UP001055879"/>
    </source>
</evidence>